<dbReference type="InterPro" id="IPR002577">
    <property type="entry name" value="HTH_HxlR"/>
</dbReference>
<dbReference type="InterPro" id="IPR036388">
    <property type="entry name" value="WH-like_DNA-bd_sf"/>
</dbReference>
<evidence type="ECO:0000313" key="5">
    <source>
        <dbReference type="EMBL" id="SDB82657.1"/>
    </source>
</evidence>
<dbReference type="Gene3D" id="1.10.10.10">
    <property type="entry name" value="Winged helix-like DNA-binding domain superfamily/Winged helix DNA-binding domain"/>
    <property type="match status" value="1"/>
</dbReference>
<protein>
    <submittedName>
        <fullName evidence="5">DNA-binding transcriptional regulator, HxlR family</fullName>
    </submittedName>
</protein>
<proteinExistence type="predicted"/>
<dbReference type="OrthoDB" id="370168at2"/>
<dbReference type="PANTHER" id="PTHR33204:SF37">
    <property type="entry name" value="HTH-TYPE TRANSCRIPTIONAL REGULATOR YODB"/>
    <property type="match status" value="1"/>
</dbReference>
<dbReference type="RefSeq" id="WP_092608380.1">
    <property type="nucleotide sequence ID" value="NZ_FMYF01000004.1"/>
</dbReference>
<dbReference type="STRING" id="1577474.GA0111570_10429"/>
<organism evidence="5 6">
    <name type="scientific">Raineyella antarctica</name>
    <dbReference type="NCBI Taxonomy" id="1577474"/>
    <lineage>
        <taxon>Bacteria</taxon>
        <taxon>Bacillati</taxon>
        <taxon>Actinomycetota</taxon>
        <taxon>Actinomycetes</taxon>
        <taxon>Propionibacteriales</taxon>
        <taxon>Propionibacteriaceae</taxon>
        <taxon>Raineyella</taxon>
    </lineage>
</organism>
<dbReference type="InterPro" id="IPR036390">
    <property type="entry name" value="WH_DNA-bd_sf"/>
</dbReference>
<dbReference type="GO" id="GO:0003677">
    <property type="term" value="F:DNA binding"/>
    <property type="evidence" value="ECO:0007669"/>
    <property type="project" value="UniProtKB-KW"/>
</dbReference>
<reference evidence="5 6" key="1">
    <citation type="submission" date="2016-06" db="EMBL/GenBank/DDBJ databases">
        <authorList>
            <person name="Olsen C.W."/>
            <person name="Carey S."/>
            <person name="Hinshaw L."/>
            <person name="Karasin A.I."/>
        </authorList>
    </citation>
    <scope>NUCLEOTIDE SEQUENCE [LARGE SCALE GENOMIC DNA]</scope>
    <source>
        <strain evidence="5 6">LZ-22</strain>
    </source>
</reference>
<evidence type="ECO:0000313" key="6">
    <source>
        <dbReference type="Proteomes" id="UP000199086"/>
    </source>
</evidence>
<keyword evidence="1" id="KW-0805">Transcription regulation</keyword>
<evidence type="ECO:0000256" key="2">
    <source>
        <dbReference type="ARBA" id="ARBA00023125"/>
    </source>
</evidence>
<keyword evidence="3" id="KW-0804">Transcription</keyword>
<evidence type="ECO:0000256" key="1">
    <source>
        <dbReference type="ARBA" id="ARBA00023015"/>
    </source>
</evidence>
<dbReference type="PANTHER" id="PTHR33204">
    <property type="entry name" value="TRANSCRIPTIONAL REGULATOR, MARR FAMILY"/>
    <property type="match status" value="1"/>
</dbReference>
<dbReference type="SUPFAM" id="SSF46785">
    <property type="entry name" value="Winged helix' DNA-binding domain"/>
    <property type="match status" value="1"/>
</dbReference>
<dbReference type="EMBL" id="FMYF01000004">
    <property type="protein sequence ID" value="SDB82657.1"/>
    <property type="molecule type" value="Genomic_DNA"/>
</dbReference>
<name>A0A1G6GKZ3_9ACTN</name>
<dbReference type="PROSITE" id="PS51118">
    <property type="entry name" value="HTH_HXLR"/>
    <property type="match status" value="1"/>
</dbReference>
<sequence length="121" mass="13051">MAQPFDVFDPTCPSRELVDHVIDRWGALVVVALLDSPHRFSETARAVGGISDRMLSRTLATLTADGLVTRSEQPGQRVEYSLTSPGRRVATAMEGLVGAIYEVMPDVMAARAQQAPTPVLS</sequence>
<dbReference type="AlphaFoldDB" id="A0A1G6GKZ3"/>
<accession>A0A1G6GKZ3</accession>
<keyword evidence="6" id="KW-1185">Reference proteome</keyword>
<evidence type="ECO:0000256" key="3">
    <source>
        <dbReference type="ARBA" id="ARBA00023163"/>
    </source>
</evidence>
<keyword evidence="2 5" id="KW-0238">DNA-binding</keyword>
<evidence type="ECO:0000259" key="4">
    <source>
        <dbReference type="PROSITE" id="PS51118"/>
    </source>
</evidence>
<feature type="domain" description="HTH hxlR-type" evidence="4">
    <location>
        <begin position="12"/>
        <end position="108"/>
    </location>
</feature>
<dbReference type="Proteomes" id="UP000199086">
    <property type="component" value="Unassembled WGS sequence"/>
</dbReference>
<gene>
    <name evidence="5" type="ORF">GA0111570_10429</name>
</gene>
<dbReference type="Pfam" id="PF01638">
    <property type="entry name" value="HxlR"/>
    <property type="match status" value="1"/>
</dbReference>